<evidence type="ECO:0000256" key="1">
    <source>
        <dbReference type="SAM" id="Phobius"/>
    </source>
</evidence>
<evidence type="ECO:0000313" key="3">
    <source>
        <dbReference type="Proteomes" id="UP000276133"/>
    </source>
</evidence>
<dbReference type="EMBL" id="REGN01013339">
    <property type="protein sequence ID" value="RMZ94054.1"/>
    <property type="molecule type" value="Genomic_DNA"/>
</dbReference>
<feature type="transmembrane region" description="Helical" evidence="1">
    <location>
        <begin position="44"/>
        <end position="66"/>
    </location>
</feature>
<keyword evidence="3" id="KW-1185">Reference proteome</keyword>
<gene>
    <name evidence="2" type="ORF">BpHYR1_052932</name>
</gene>
<dbReference type="Proteomes" id="UP000276133">
    <property type="component" value="Unassembled WGS sequence"/>
</dbReference>
<organism evidence="2 3">
    <name type="scientific">Brachionus plicatilis</name>
    <name type="common">Marine rotifer</name>
    <name type="synonym">Brachionus muelleri</name>
    <dbReference type="NCBI Taxonomy" id="10195"/>
    <lineage>
        <taxon>Eukaryota</taxon>
        <taxon>Metazoa</taxon>
        <taxon>Spiralia</taxon>
        <taxon>Gnathifera</taxon>
        <taxon>Rotifera</taxon>
        <taxon>Eurotatoria</taxon>
        <taxon>Monogononta</taxon>
        <taxon>Pseudotrocha</taxon>
        <taxon>Ploima</taxon>
        <taxon>Brachionidae</taxon>
        <taxon>Brachionus</taxon>
    </lineage>
</organism>
<evidence type="ECO:0000313" key="2">
    <source>
        <dbReference type="EMBL" id="RMZ94054.1"/>
    </source>
</evidence>
<comment type="caution">
    <text evidence="2">The sequence shown here is derived from an EMBL/GenBank/DDBJ whole genome shotgun (WGS) entry which is preliminary data.</text>
</comment>
<accession>A0A3M7P5T7</accession>
<name>A0A3M7P5T7_BRAPC</name>
<protein>
    <submittedName>
        <fullName evidence="2">Uncharacterized protein</fullName>
    </submittedName>
</protein>
<dbReference type="AlphaFoldDB" id="A0A3M7P5T7"/>
<sequence>MFYSPGTDYLLGAVRRCLDGGMTLVSVFLRMLLSMTLSKNGDDLISLGFDIAGELVLAGFAELYYFGYYMNMVGWTRKRIVYN</sequence>
<proteinExistence type="predicted"/>
<reference evidence="2 3" key="1">
    <citation type="journal article" date="2018" name="Sci. Rep.">
        <title>Genomic signatures of local adaptation to the degree of environmental predictability in rotifers.</title>
        <authorList>
            <person name="Franch-Gras L."/>
            <person name="Hahn C."/>
            <person name="Garcia-Roger E.M."/>
            <person name="Carmona M.J."/>
            <person name="Serra M."/>
            <person name="Gomez A."/>
        </authorList>
    </citation>
    <scope>NUCLEOTIDE SEQUENCE [LARGE SCALE GENOMIC DNA]</scope>
    <source>
        <strain evidence="2">HYR1</strain>
    </source>
</reference>
<keyword evidence="1" id="KW-0812">Transmembrane</keyword>
<keyword evidence="1" id="KW-0472">Membrane</keyword>
<keyword evidence="1" id="KW-1133">Transmembrane helix</keyword>